<gene>
    <name evidence="7" type="primary">LOC113519243</name>
</gene>
<keyword evidence="4" id="KW-0812">Transmembrane</keyword>
<dbReference type="PANTHER" id="PTHR24256">
    <property type="entry name" value="TRYPTASE-RELATED"/>
    <property type="match status" value="1"/>
</dbReference>
<evidence type="ECO:0000313" key="6">
    <source>
        <dbReference type="Proteomes" id="UP001652740"/>
    </source>
</evidence>
<dbReference type="Proteomes" id="UP001652740">
    <property type="component" value="Unplaced"/>
</dbReference>
<evidence type="ECO:0000256" key="2">
    <source>
        <dbReference type="ARBA" id="ARBA00024195"/>
    </source>
</evidence>
<dbReference type="KEGG" id="gmw:113519243"/>
<keyword evidence="4" id="KW-1133">Transmembrane helix</keyword>
<dbReference type="AlphaFoldDB" id="A0A6J3C1K5"/>
<keyword evidence="4" id="KW-0472">Membrane</keyword>
<dbReference type="CDD" id="cd00190">
    <property type="entry name" value="Tryp_SPc"/>
    <property type="match status" value="1"/>
</dbReference>
<dbReference type="SUPFAM" id="SSF50494">
    <property type="entry name" value="Trypsin-like serine proteases"/>
    <property type="match status" value="1"/>
</dbReference>
<dbReference type="InterPro" id="IPR043504">
    <property type="entry name" value="Peptidase_S1_PA_chymotrypsin"/>
</dbReference>
<evidence type="ECO:0000256" key="3">
    <source>
        <dbReference type="RuleBase" id="RU363034"/>
    </source>
</evidence>
<keyword evidence="3" id="KW-0645">Protease</keyword>
<comment type="similarity">
    <text evidence="2">Belongs to the peptidase S1 family. CLIP subfamily.</text>
</comment>
<dbReference type="PRINTS" id="PR00722">
    <property type="entry name" value="CHYMOTRYPSIN"/>
</dbReference>
<organism evidence="6 7">
    <name type="scientific">Galleria mellonella</name>
    <name type="common">Greater wax moth</name>
    <dbReference type="NCBI Taxonomy" id="7137"/>
    <lineage>
        <taxon>Eukaryota</taxon>
        <taxon>Metazoa</taxon>
        <taxon>Ecdysozoa</taxon>
        <taxon>Arthropoda</taxon>
        <taxon>Hexapoda</taxon>
        <taxon>Insecta</taxon>
        <taxon>Pterygota</taxon>
        <taxon>Neoptera</taxon>
        <taxon>Endopterygota</taxon>
        <taxon>Lepidoptera</taxon>
        <taxon>Glossata</taxon>
        <taxon>Ditrysia</taxon>
        <taxon>Pyraloidea</taxon>
        <taxon>Pyralidae</taxon>
        <taxon>Galleriinae</taxon>
        <taxon>Galleria</taxon>
    </lineage>
</organism>
<dbReference type="InterPro" id="IPR001254">
    <property type="entry name" value="Trypsin_dom"/>
</dbReference>
<accession>A0A6J3C1K5</accession>
<dbReference type="InterPro" id="IPR001314">
    <property type="entry name" value="Peptidase_S1A"/>
</dbReference>
<dbReference type="GO" id="GO:0006508">
    <property type="term" value="P:proteolysis"/>
    <property type="evidence" value="ECO:0007669"/>
    <property type="project" value="UniProtKB-KW"/>
</dbReference>
<keyword evidence="6" id="KW-1185">Reference proteome</keyword>
<dbReference type="InterPro" id="IPR018114">
    <property type="entry name" value="TRYPSIN_HIS"/>
</dbReference>
<dbReference type="InterPro" id="IPR051487">
    <property type="entry name" value="Ser/Thr_Proteases_Immune/Dev"/>
</dbReference>
<protein>
    <submittedName>
        <fullName evidence="7">Serine protease snake-like</fullName>
    </submittedName>
</protein>
<dbReference type="SMART" id="SM00020">
    <property type="entry name" value="Tryp_SPc"/>
    <property type="match status" value="1"/>
</dbReference>
<proteinExistence type="inferred from homology"/>
<reference evidence="7" key="1">
    <citation type="submission" date="2025-08" db="UniProtKB">
        <authorList>
            <consortium name="RefSeq"/>
        </authorList>
    </citation>
    <scope>IDENTIFICATION</scope>
    <source>
        <tissue evidence="7">Whole larvae</tissue>
    </source>
</reference>
<dbReference type="RefSeq" id="XP_031766532.2">
    <property type="nucleotide sequence ID" value="XM_031910672.2"/>
</dbReference>
<dbReference type="FunCoup" id="A0A6J3C1K5">
    <property type="interactions" value="25"/>
</dbReference>
<evidence type="ECO:0000313" key="7">
    <source>
        <dbReference type="RefSeq" id="XP_031766532.2"/>
    </source>
</evidence>
<dbReference type="InterPro" id="IPR033116">
    <property type="entry name" value="TRYPSIN_SER"/>
</dbReference>
<keyword evidence="3" id="KW-0720">Serine protease</keyword>
<evidence type="ECO:0000256" key="4">
    <source>
        <dbReference type="SAM" id="Phobius"/>
    </source>
</evidence>
<dbReference type="InParanoid" id="A0A6J3C1K5"/>
<dbReference type="PROSITE" id="PS00135">
    <property type="entry name" value="TRYPSIN_SER"/>
    <property type="match status" value="1"/>
</dbReference>
<dbReference type="Pfam" id="PF00089">
    <property type="entry name" value="Trypsin"/>
    <property type="match status" value="1"/>
</dbReference>
<dbReference type="Gene3D" id="2.40.10.10">
    <property type="entry name" value="Trypsin-like serine proteases"/>
    <property type="match status" value="1"/>
</dbReference>
<dbReference type="GO" id="GO:0004252">
    <property type="term" value="F:serine-type endopeptidase activity"/>
    <property type="evidence" value="ECO:0007669"/>
    <property type="project" value="InterPro"/>
</dbReference>
<keyword evidence="3" id="KW-0378">Hydrolase</keyword>
<evidence type="ECO:0000259" key="5">
    <source>
        <dbReference type="PROSITE" id="PS50240"/>
    </source>
</evidence>
<dbReference type="GeneID" id="113519243"/>
<evidence type="ECO:0000256" key="1">
    <source>
        <dbReference type="ARBA" id="ARBA00023157"/>
    </source>
</evidence>
<sequence length="391" mass="43159">MVLKNIFYFIIMWNILAFLLFMCVSVNGDSKELFEGDLCDAGAGQQAFCLHIQECMGAVAAAKNGTPYTICTYRGKDPIVCCLDALLKFTPIAVERSDYQDQDGCIVSTKRTGLQIGQKALEKCLKYQQNTCPCKTGASGISFEDIIAHGENAELNEFSNMALLGYGDNITTAQWSCGGSVISERYILTAGHCISGREIGDVKFIALGILARTDLKKDVVYSVERIIRHPEYKPPVKYHDIALLKTDRDISFSLAIKPACLEVDNIQREGHEATAIGWGTLGDGDDTANTLQKTKLYQFPHQECSDRYRPTRLLRNGINQTIQMCYGHKTRPTDTCQGDSGGPLLISNKFRCLHSIVGVTSFGSACGHTGIPGVYIRLVPYLPWIESVVWP</sequence>
<dbReference type="PROSITE" id="PS00134">
    <property type="entry name" value="TRYPSIN_HIS"/>
    <property type="match status" value="1"/>
</dbReference>
<dbReference type="InterPro" id="IPR009003">
    <property type="entry name" value="Peptidase_S1_PA"/>
</dbReference>
<keyword evidence="1" id="KW-1015">Disulfide bond</keyword>
<feature type="domain" description="Peptidase S1" evidence="5">
    <location>
        <begin position="147"/>
        <end position="390"/>
    </location>
</feature>
<name>A0A6J3C1K5_GALME</name>
<feature type="transmembrane region" description="Helical" evidence="4">
    <location>
        <begin position="6"/>
        <end position="26"/>
    </location>
</feature>
<dbReference type="PROSITE" id="PS50240">
    <property type="entry name" value="TRYPSIN_DOM"/>
    <property type="match status" value="1"/>
</dbReference>